<accession>W4QHE6</accession>
<organism evidence="1 2">
    <name type="scientific">Halalkalibacter hemicellulosilyticusJCM 9152</name>
    <dbReference type="NCBI Taxonomy" id="1236971"/>
    <lineage>
        <taxon>Bacteria</taxon>
        <taxon>Bacillati</taxon>
        <taxon>Bacillota</taxon>
        <taxon>Bacilli</taxon>
        <taxon>Bacillales</taxon>
        <taxon>Bacillaceae</taxon>
        <taxon>Halalkalibacter</taxon>
    </lineage>
</organism>
<evidence type="ECO:0000313" key="2">
    <source>
        <dbReference type="Proteomes" id="UP000018895"/>
    </source>
</evidence>
<gene>
    <name evidence="1" type="ORF">JCM9152_2796</name>
</gene>
<dbReference type="Proteomes" id="UP000018895">
    <property type="component" value="Unassembled WGS sequence"/>
</dbReference>
<dbReference type="EMBL" id="BAUU01000018">
    <property type="protein sequence ID" value="GAE31337.1"/>
    <property type="molecule type" value="Genomic_DNA"/>
</dbReference>
<reference evidence="1" key="1">
    <citation type="journal article" date="2014" name="Genome Announc.">
        <title>Draft Genome Sequences of Three Alkaliphilic Bacillus Strains, Bacillus wakoensis JCM 9140T, Bacillus akibai JCM 9157T, and Bacillus hemicellulosilyticus JCM 9152T.</title>
        <authorList>
            <person name="Yuki M."/>
            <person name="Oshima K."/>
            <person name="Suda W."/>
            <person name="Oshida Y."/>
            <person name="Kitamura K."/>
            <person name="Iida T."/>
            <person name="Hattori M."/>
            <person name="Ohkuma M."/>
        </authorList>
    </citation>
    <scope>NUCLEOTIDE SEQUENCE [LARGE SCALE GENOMIC DNA]</scope>
    <source>
        <strain evidence="1">JCM 9152</strain>
    </source>
</reference>
<keyword evidence="2" id="KW-1185">Reference proteome</keyword>
<protein>
    <recommendedName>
        <fullName evidence="3">Transposase</fullName>
    </recommendedName>
</protein>
<proteinExistence type="predicted"/>
<dbReference type="AlphaFoldDB" id="W4QHE6"/>
<evidence type="ECO:0000313" key="1">
    <source>
        <dbReference type="EMBL" id="GAE31337.1"/>
    </source>
</evidence>
<name>W4QHE6_9BACI</name>
<sequence length="64" mass="7773">MIDHDRLFKEVLTTFFEEFILLFYPQVYEAVRFDDVRFLTEELYTDVTVGEKYRVDLLEIGKES</sequence>
<comment type="caution">
    <text evidence="1">The sequence shown here is derived from an EMBL/GenBank/DDBJ whole genome shotgun (WGS) entry which is preliminary data.</text>
</comment>
<evidence type="ECO:0008006" key="3">
    <source>
        <dbReference type="Google" id="ProtNLM"/>
    </source>
</evidence>
<dbReference type="STRING" id="1236971.JCM9152_2796"/>